<gene>
    <name evidence="13" type="primary">asnB</name>
    <name evidence="13" type="ORF">E0H92_26955</name>
</gene>
<feature type="active site" description="For GATase activity" evidence="9">
    <location>
        <position position="2"/>
    </location>
</feature>
<dbReference type="Pfam" id="PF13537">
    <property type="entry name" value="GATase_7"/>
    <property type="match status" value="1"/>
</dbReference>
<dbReference type="PANTHER" id="PTHR43284">
    <property type="entry name" value="ASPARAGINE SYNTHETASE (GLUTAMINE-HYDROLYZING)"/>
    <property type="match status" value="1"/>
</dbReference>
<dbReference type="InterPro" id="IPR014729">
    <property type="entry name" value="Rossmann-like_a/b/a_fold"/>
</dbReference>
<sequence>MCGIAGFTGPQRPGDLERLAVMAGQMIHRGPDSEGRYESLVGSVVVRRLAVRGGPAADQPLLSEDGSIAVCGNGEIYNYPELRRDLSSRGHSFRSTSDLEVIVHLYEEYGAGLWSELVGDFAVVVIDNRSGSVVLARDRLGIRPLYVTQIRGRLAYCSEIRPLLAVDPEPAAACTAGIAHYLRHQFIPAPLTGFDGIYKVNPGTCLEIRDGQVDEHRYWSLPEDPGDLSCATDLDTGLAGLLADSVGAQGSTVDGPTGLCLSGGLDSAVVAAVHCATAERPLTAFTIDFATAEDRAHSEVTAAAAVASRLGLEHVAVELSADSYLEAATRTVESLEEPICDPTAALLDRIAAEAARRGIRVLLFGDGADELYGGYSQYRRSTAGDRSWTGGRRLLKALDDGSLWPQRLRLPGDGPTELPLTRLLGRSDSEVAEVMCSAAVTDEPRGTRSALLYRYGRDDLRGFVPSTLLARGDKICMAHSVEGRYPYLDHRVVEHGLSLPADRKLSTDSNKVALRSLALDLGIPAAARAAKSPFSLPMAAWLAGPLRGVVAELRLLAEKDQLGLEPDNWLPTLITSDNRLAPGVFPSDVWSIYSLLTWGNVFLP</sequence>
<dbReference type="Gene3D" id="3.60.20.10">
    <property type="entry name" value="Glutamine Phosphoribosylpyrophosphate, subunit 1, domain 1"/>
    <property type="match status" value="1"/>
</dbReference>
<dbReference type="PROSITE" id="PS51278">
    <property type="entry name" value="GATASE_TYPE_2"/>
    <property type="match status" value="1"/>
</dbReference>
<dbReference type="RefSeq" id="WP_131498121.1">
    <property type="nucleotide sequence ID" value="NZ_SJKC01000003.1"/>
</dbReference>
<dbReference type="NCBIfam" id="TIGR01536">
    <property type="entry name" value="asn_synth_AEB"/>
    <property type="match status" value="1"/>
</dbReference>
<keyword evidence="4 10" id="KW-0547">Nucleotide-binding</keyword>
<dbReference type="InterPro" id="IPR006426">
    <property type="entry name" value="Asn_synth_AEB"/>
</dbReference>
<dbReference type="InterPro" id="IPR051786">
    <property type="entry name" value="ASN_synthetase/amidase"/>
</dbReference>
<feature type="binding site" evidence="10">
    <location>
        <position position="287"/>
    </location>
    <ligand>
        <name>ATP</name>
        <dbReference type="ChEBI" id="CHEBI:30616"/>
    </ligand>
</feature>
<feature type="site" description="Important for beta-aspartyl-AMP intermediate formation" evidence="11">
    <location>
        <position position="366"/>
    </location>
</feature>
<feature type="binding site" evidence="10">
    <location>
        <position position="98"/>
    </location>
    <ligand>
        <name>L-glutamine</name>
        <dbReference type="ChEBI" id="CHEBI:58359"/>
    </ligand>
</feature>
<evidence type="ECO:0000256" key="1">
    <source>
        <dbReference type="ARBA" id="ARBA00005187"/>
    </source>
</evidence>
<dbReference type="Proteomes" id="UP000294225">
    <property type="component" value="Unassembled WGS sequence"/>
</dbReference>
<name>A0A4R0J4T6_9ACTN</name>
<evidence type="ECO:0000256" key="11">
    <source>
        <dbReference type="PIRSR" id="PIRSR001589-3"/>
    </source>
</evidence>
<organism evidence="13 14">
    <name type="scientific">Kribbella speibonae</name>
    <dbReference type="NCBI Taxonomy" id="1572660"/>
    <lineage>
        <taxon>Bacteria</taxon>
        <taxon>Bacillati</taxon>
        <taxon>Actinomycetota</taxon>
        <taxon>Actinomycetes</taxon>
        <taxon>Propionibacteriales</taxon>
        <taxon>Kribbellaceae</taxon>
        <taxon>Kribbella</taxon>
    </lineage>
</organism>
<dbReference type="Pfam" id="PF00733">
    <property type="entry name" value="Asn_synthase"/>
    <property type="match status" value="1"/>
</dbReference>
<evidence type="ECO:0000313" key="13">
    <source>
        <dbReference type="EMBL" id="TCC36295.1"/>
    </source>
</evidence>
<keyword evidence="6 9" id="KW-0061">Asparagine biosynthesis</keyword>
<dbReference type="GO" id="GO:0004066">
    <property type="term" value="F:asparagine synthase (glutamine-hydrolyzing) activity"/>
    <property type="evidence" value="ECO:0007669"/>
    <property type="project" value="UniProtKB-EC"/>
</dbReference>
<dbReference type="Gene3D" id="3.40.50.620">
    <property type="entry name" value="HUPs"/>
    <property type="match status" value="1"/>
</dbReference>
<accession>A0A4R0J4T6</accession>
<evidence type="ECO:0000256" key="3">
    <source>
        <dbReference type="ARBA" id="ARBA00012737"/>
    </source>
</evidence>
<dbReference type="PANTHER" id="PTHR43284:SF1">
    <property type="entry name" value="ASPARAGINE SYNTHETASE"/>
    <property type="match status" value="1"/>
</dbReference>
<dbReference type="SUPFAM" id="SSF56235">
    <property type="entry name" value="N-terminal nucleophile aminohydrolases (Ntn hydrolases)"/>
    <property type="match status" value="1"/>
</dbReference>
<reference evidence="13 14" key="1">
    <citation type="submission" date="2019-02" db="EMBL/GenBank/DDBJ databases">
        <title>Kribbella capetownensis sp. nov. and Kribbella speibonae sp. nov., isolated from soil.</title>
        <authorList>
            <person name="Curtis S.M."/>
            <person name="Norton I."/>
            <person name="Everest G.J."/>
            <person name="Meyers P.R."/>
        </authorList>
    </citation>
    <scope>NUCLEOTIDE SEQUENCE [LARGE SCALE GENOMIC DNA]</scope>
    <source>
        <strain evidence="13 14">YM55</strain>
    </source>
</reference>
<dbReference type="CDD" id="cd01991">
    <property type="entry name" value="Asn_synthase_B_C"/>
    <property type="match status" value="1"/>
</dbReference>
<comment type="caution">
    <text evidence="13">The sequence shown here is derived from an EMBL/GenBank/DDBJ whole genome shotgun (WGS) entry which is preliminary data.</text>
</comment>
<keyword evidence="9" id="KW-0028">Amino-acid biosynthesis</keyword>
<evidence type="ECO:0000256" key="5">
    <source>
        <dbReference type="ARBA" id="ARBA00022840"/>
    </source>
</evidence>
<keyword evidence="7 9" id="KW-0315">Glutamine amidotransferase</keyword>
<dbReference type="EMBL" id="SJKC01000003">
    <property type="protein sequence ID" value="TCC36295.1"/>
    <property type="molecule type" value="Genomic_DNA"/>
</dbReference>
<evidence type="ECO:0000256" key="8">
    <source>
        <dbReference type="ARBA" id="ARBA00048741"/>
    </source>
</evidence>
<dbReference type="SUPFAM" id="SSF52402">
    <property type="entry name" value="Adenine nucleotide alpha hydrolases-like"/>
    <property type="match status" value="1"/>
</dbReference>
<dbReference type="InterPro" id="IPR001962">
    <property type="entry name" value="Asn_synthase"/>
</dbReference>
<dbReference type="AlphaFoldDB" id="A0A4R0J4T6"/>
<evidence type="ECO:0000256" key="9">
    <source>
        <dbReference type="PIRSR" id="PIRSR001589-1"/>
    </source>
</evidence>
<comment type="pathway">
    <text evidence="1">Amino-acid biosynthesis; L-asparagine biosynthesis; L-asparagine from L-aspartate (L-Gln route): step 1/1.</text>
</comment>
<evidence type="ECO:0000256" key="4">
    <source>
        <dbReference type="ARBA" id="ARBA00022741"/>
    </source>
</evidence>
<keyword evidence="13" id="KW-0436">Ligase</keyword>
<evidence type="ECO:0000313" key="14">
    <source>
        <dbReference type="Proteomes" id="UP000294225"/>
    </source>
</evidence>
<feature type="domain" description="Glutamine amidotransferase type-2" evidence="12">
    <location>
        <begin position="2"/>
        <end position="211"/>
    </location>
</feature>
<evidence type="ECO:0000256" key="10">
    <source>
        <dbReference type="PIRSR" id="PIRSR001589-2"/>
    </source>
</evidence>
<comment type="catalytic activity">
    <reaction evidence="8">
        <text>L-aspartate + L-glutamine + ATP + H2O = L-asparagine + L-glutamate + AMP + diphosphate + H(+)</text>
        <dbReference type="Rhea" id="RHEA:12228"/>
        <dbReference type="ChEBI" id="CHEBI:15377"/>
        <dbReference type="ChEBI" id="CHEBI:15378"/>
        <dbReference type="ChEBI" id="CHEBI:29985"/>
        <dbReference type="ChEBI" id="CHEBI:29991"/>
        <dbReference type="ChEBI" id="CHEBI:30616"/>
        <dbReference type="ChEBI" id="CHEBI:33019"/>
        <dbReference type="ChEBI" id="CHEBI:58048"/>
        <dbReference type="ChEBI" id="CHEBI:58359"/>
        <dbReference type="ChEBI" id="CHEBI:456215"/>
        <dbReference type="EC" id="6.3.5.4"/>
    </reaction>
</comment>
<evidence type="ECO:0000256" key="2">
    <source>
        <dbReference type="ARBA" id="ARBA00005752"/>
    </source>
</evidence>
<dbReference type="GO" id="GO:0006529">
    <property type="term" value="P:asparagine biosynthetic process"/>
    <property type="evidence" value="ECO:0007669"/>
    <property type="project" value="UniProtKB-KW"/>
</dbReference>
<evidence type="ECO:0000259" key="12">
    <source>
        <dbReference type="PROSITE" id="PS51278"/>
    </source>
</evidence>
<dbReference type="EC" id="6.3.5.4" evidence="3"/>
<keyword evidence="5 10" id="KW-0067">ATP-binding</keyword>
<dbReference type="InterPro" id="IPR017932">
    <property type="entry name" value="GATase_2_dom"/>
</dbReference>
<dbReference type="GO" id="GO:0005524">
    <property type="term" value="F:ATP binding"/>
    <property type="evidence" value="ECO:0007669"/>
    <property type="project" value="UniProtKB-KW"/>
</dbReference>
<dbReference type="PIRSF" id="PIRSF001589">
    <property type="entry name" value="Asn_synthetase_glu-h"/>
    <property type="match status" value="1"/>
</dbReference>
<dbReference type="CDD" id="cd00712">
    <property type="entry name" value="AsnB"/>
    <property type="match status" value="1"/>
</dbReference>
<dbReference type="InterPro" id="IPR033738">
    <property type="entry name" value="AsnB_N"/>
</dbReference>
<comment type="similarity">
    <text evidence="2">Belongs to the asparagine synthetase family.</text>
</comment>
<proteinExistence type="inferred from homology"/>
<dbReference type="InterPro" id="IPR029055">
    <property type="entry name" value="Ntn_hydrolases_N"/>
</dbReference>
<protein>
    <recommendedName>
        <fullName evidence="3">asparagine synthase (glutamine-hydrolyzing)</fullName>
        <ecNumber evidence="3">6.3.5.4</ecNumber>
    </recommendedName>
</protein>
<evidence type="ECO:0000256" key="6">
    <source>
        <dbReference type="ARBA" id="ARBA00022888"/>
    </source>
</evidence>
<evidence type="ECO:0000256" key="7">
    <source>
        <dbReference type="ARBA" id="ARBA00022962"/>
    </source>
</evidence>
<dbReference type="GO" id="GO:0005829">
    <property type="term" value="C:cytosol"/>
    <property type="evidence" value="ECO:0007669"/>
    <property type="project" value="TreeGrafter"/>
</dbReference>